<proteinExistence type="predicted"/>
<accession>A0AA48I9G5</accession>
<evidence type="ECO:0000313" key="2">
    <source>
        <dbReference type="EMBL" id="BED92573.1"/>
    </source>
</evidence>
<keyword evidence="1" id="KW-1133">Transmembrane helix</keyword>
<dbReference type="Proteomes" id="UP001335720">
    <property type="component" value="Chromosome"/>
</dbReference>
<reference evidence="2" key="1">
    <citation type="journal article" date="2023" name="ISME J.">
        <title>Emergence of putative energy parasites within Clostridia revealed by genome analysis of a novel endosymbiotic clade.</title>
        <authorList>
            <person name="Takahashi K."/>
            <person name="Kuwahara H."/>
            <person name="Horikawa Y."/>
            <person name="Izawa K."/>
            <person name="Kato D."/>
            <person name="Inagaki T."/>
            <person name="Yuki M."/>
            <person name="Ohkuma M."/>
            <person name="Hongoh Y."/>
        </authorList>
    </citation>
    <scope>NUCLEOTIDE SEQUENCE</scope>
    <source>
        <strain evidence="2">RsTa-C01</strain>
    </source>
</reference>
<dbReference type="AlphaFoldDB" id="A0AA48I9G5"/>
<feature type="transmembrane region" description="Helical" evidence="1">
    <location>
        <begin position="7"/>
        <end position="28"/>
    </location>
</feature>
<organism evidence="2">
    <name type="scientific">Candidatus Paraimprobicoccus trichonymphae</name>
    <dbReference type="NCBI Taxonomy" id="3033793"/>
    <lineage>
        <taxon>Bacteria</taxon>
        <taxon>Bacillati</taxon>
        <taxon>Bacillota</taxon>
        <taxon>Clostridia</taxon>
        <taxon>Candidatus Paraimprobicoccus</taxon>
    </lineage>
</organism>
<keyword evidence="1" id="KW-0812">Transmembrane</keyword>
<dbReference type="EMBL" id="AP027925">
    <property type="protein sequence ID" value="BED92573.1"/>
    <property type="molecule type" value="Genomic_DNA"/>
</dbReference>
<keyword evidence="1" id="KW-0472">Membrane</keyword>
<sequence>MIRYDKLLSLLKFFLLMVILTFSIFIFAEENENYGNFEDNSEISSQENNSQEDNLNEEKTNKILEELGKLKCVEDSIAKLDKIIIKAEVLKNEKLKEYAIKKKEILESQRDLEIKEKQLESMKISDESLKKIQESEEKEDFDLESLENVISENTMNIIKDLEDKNLEKISESLLKIEKILNTSDLNPKLAYIVNVILLYELKTKIYTIDCPINLIEDLDSTINNLKSFERYKYSDELYDHLSNYSEKFYYYYKQSNLIYPEQIIFLDNKYTNYILNDPPIKYNDIILISAKDVGNLFKYEVSIEKDETVIALKSSENKLEFVIGEKIAYFDDKIKNISIETINLSRKEEIDGIYIPLRTLVDYNKADFIYLPEYSLYIIV</sequence>
<name>A0AA48I9G5_9FIRM</name>
<gene>
    <name evidence="2" type="ORF">RsTaC01_0350</name>
</gene>
<dbReference type="KEGG" id="ptrh:RsTaC01_0350"/>
<evidence type="ECO:0000256" key="1">
    <source>
        <dbReference type="SAM" id="Phobius"/>
    </source>
</evidence>
<protein>
    <submittedName>
        <fullName evidence="2">Uncharacterized protein</fullName>
    </submittedName>
</protein>